<feature type="compositionally biased region" description="Polar residues" evidence="1">
    <location>
        <begin position="283"/>
        <end position="292"/>
    </location>
</feature>
<feature type="compositionally biased region" description="Polar residues" evidence="1">
    <location>
        <begin position="71"/>
        <end position="80"/>
    </location>
</feature>
<evidence type="ECO:0000256" key="1">
    <source>
        <dbReference type="SAM" id="MobiDB-lite"/>
    </source>
</evidence>
<gene>
    <name evidence="2" type="ORF">QCA50_002770</name>
</gene>
<keyword evidence="3" id="KW-1185">Reference proteome</keyword>
<evidence type="ECO:0000313" key="2">
    <source>
        <dbReference type="EMBL" id="KAK7693204.1"/>
    </source>
</evidence>
<dbReference type="Proteomes" id="UP001385951">
    <property type="component" value="Unassembled WGS sequence"/>
</dbReference>
<reference evidence="2 3" key="1">
    <citation type="submission" date="2022-09" db="EMBL/GenBank/DDBJ databases">
        <authorList>
            <person name="Palmer J.M."/>
        </authorList>
    </citation>
    <scope>NUCLEOTIDE SEQUENCE [LARGE SCALE GENOMIC DNA]</scope>
    <source>
        <strain evidence="2 3">DSM 7382</strain>
    </source>
</reference>
<feature type="compositionally biased region" description="Low complexity" evidence="1">
    <location>
        <begin position="234"/>
        <end position="273"/>
    </location>
</feature>
<dbReference type="InterPro" id="IPR011990">
    <property type="entry name" value="TPR-like_helical_dom_sf"/>
</dbReference>
<comment type="caution">
    <text evidence="2">The sequence shown here is derived from an EMBL/GenBank/DDBJ whole genome shotgun (WGS) entry which is preliminary data.</text>
</comment>
<dbReference type="EMBL" id="JASBNA010000003">
    <property type="protein sequence ID" value="KAK7693204.1"/>
    <property type="molecule type" value="Genomic_DNA"/>
</dbReference>
<feature type="compositionally biased region" description="Basic and acidic residues" evidence="1">
    <location>
        <begin position="200"/>
        <end position="210"/>
    </location>
</feature>
<feature type="compositionally biased region" description="Low complexity" evidence="1">
    <location>
        <begin position="123"/>
        <end position="134"/>
    </location>
</feature>
<name>A0AAW0GUS9_9APHY</name>
<feature type="compositionally biased region" description="Basic and acidic residues" evidence="1">
    <location>
        <begin position="107"/>
        <end position="118"/>
    </location>
</feature>
<organism evidence="2 3">
    <name type="scientific">Cerrena zonata</name>
    <dbReference type="NCBI Taxonomy" id="2478898"/>
    <lineage>
        <taxon>Eukaryota</taxon>
        <taxon>Fungi</taxon>
        <taxon>Dikarya</taxon>
        <taxon>Basidiomycota</taxon>
        <taxon>Agaricomycotina</taxon>
        <taxon>Agaricomycetes</taxon>
        <taxon>Polyporales</taxon>
        <taxon>Cerrenaceae</taxon>
        <taxon>Cerrena</taxon>
    </lineage>
</organism>
<feature type="region of interest" description="Disordered" evidence="1">
    <location>
        <begin position="45"/>
        <end position="292"/>
    </location>
</feature>
<feature type="region of interest" description="Disordered" evidence="1">
    <location>
        <begin position="1"/>
        <end position="23"/>
    </location>
</feature>
<protein>
    <submittedName>
        <fullName evidence="2">Uncharacterized protein</fullName>
    </submittedName>
</protein>
<dbReference type="AlphaFoldDB" id="A0AAW0GUS9"/>
<accession>A0AAW0GUS9</accession>
<feature type="compositionally biased region" description="Polar residues" evidence="1">
    <location>
        <begin position="49"/>
        <end position="59"/>
    </location>
</feature>
<feature type="compositionally biased region" description="Polar residues" evidence="1">
    <location>
        <begin position="168"/>
        <end position="181"/>
    </location>
</feature>
<dbReference type="Gene3D" id="1.25.40.10">
    <property type="entry name" value="Tetratricopeptide repeat domain"/>
    <property type="match status" value="1"/>
</dbReference>
<evidence type="ECO:0000313" key="3">
    <source>
        <dbReference type="Proteomes" id="UP001385951"/>
    </source>
</evidence>
<proteinExistence type="predicted"/>
<sequence length="511" mass="56707">MPDSPQPIAPSRKGKERQAPQPTDIAEKLYALKRQQAQYGPTFLVPLYSSDSQSPTLASITKPREKHDRPTQSPSSTSRVTPARPASPRRMHAPPMPNPNIVVSRTHSPEPDEHDFSRRLKISPSSPRAAHSRANGNPREPAGRLYNPNAPEQPSRKAPITTEPDAMSESSYASRPVTFNHSRPHHPAQSSRAAAADGQRLFDPRKDHPTKFLARAPPSGSPNMNGRPTPTPKSSGDYVSASSTSSASYAHSTISSTFTLSSTTTDSSASSAIFDHERRSEESSGQTSALSNQLKRVYRSISSLEEKLKNDEWNYEEDMEREPGRVGVLVKGKVVNGSPSQEVKGSTEEQERERWKMILQKHKELAENMHFMLSLTSAPTLPSGLRNVPIKYNLIIRLWTHAFHKPLESLRKAAIAPSSSRVALEILQEFIYYAYTFYTCLFEERNLAAFKGGWVEALGDLARYRIAVSHMVETAAVSSSPSSLPYPCCRSFLVTSYPPPLNTDRKRVCCF</sequence>